<dbReference type="HAMAP" id="MF_00181">
    <property type="entry name" value="Cytosol_peptidase_M17"/>
    <property type="match status" value="1"/>
</dbReference>
<dbReference type="CDD" id="cd00433">
    <property type="entry name" value="Peptidase_M17"/>
    <property type="match status" value="1"/>
</dbReference>
<dbReference type="InterPro" id="IPR011356">
    <property type="entry name" value="Leucine_aapep/pepB"/>
</dbReference>
<keyword evidence="8" id="KW-0963">Cytoplasm</keyword>
<dbReference type="GO" id="GO:0006508">
    <property type="term" value="P:proteolysis"/>
    <property type="evidence" value="ECO:0007669"/>
    <property type="project" value="UniProtKB-KW"/>
</dbReference>
<comment type="caution">
    <text evidence="10">The sequence shown here is derived from an EMBL/GenBank/DDBJ whole genome shotgun (WGS) entry which is preliminary data.</text>
</comment>
<keyword evidence="6 8" id="KW-0378">Hydrolase</keyword>
<evidence type="ECO:0000259" key="9">
    <source>
        <dbReference type="PROSITE" id="PS00631"/>
    </source>
</evidence>
<feature type="binding site" evidence="8">
    <location>
        <position position="281"/>
    </location>
    <ligand>
        <name>Mn(2+)</name>
        <dbReference type="ChEBI" id="CHEBI:29035"/>
        <label>2</label>
    </ligand>
</feature>
<dbReference type="InterPro" id="IPR000819">
    <property type="entry name" value="Peptidase_M17_C"/>
</dbReference>
<evidence type="ECO:0000256" key="5">
    <source>
        <dbReference type="ARBA" id="ARBA00022670"/>
    </source>
</evidence>
<feature type="active site" evidence="8">
    <location>
        <position position="347"/>
    </location>
</feature>
<dbReference type="eggNOG" id="COG0260">
    <property type="taxonomic scope" value="Bacteria"/>
</dbReference>
<keyword evidence="4 8" id="KW-0031">Aminopeptidase</keyword>
<dbReference type="PROSITE" id="PS00631">
    <property type="entry name" value="CYTOSOL_AP"/>
    <property type="match status" value="1"/>
</dbReference>
<comment type="similarity">
    <text evidence="3 8">Belongs to the peptidase M17 family.</text>
</comment>
<feature type="binding site" evidence="8">
    <location>
        <position position="258"/>
    </location>
    <ligand>
        <name>Mn(2+)</name>
        <dbReference type="ChEBI" id="CHEBI:29035"/>
        <label>2</label>
    </ligand>
</feature>
<dbReference type="InterPro" id="IPR008283">
    <property type="entry name" value="Peptidase_M17_N"/>
</dbReference>
<comment type="cofactor">
    <cofactor evidence="8">
        <name>Mn(2+)</name>
        <dbReference type="ChEBI" id="CHEBI:29035"/>
    </cofactor>
    <text evidence="8">Binds 2 manganese ions per subunit.</text>
</comment>
<dbReference type="Pfam" id="PF00883">
    <property type="entry name" value="Peptidase_M17"/>
    <property type="match status" value="1"/>
</dbReference>
<dbReference type="SUPFAM" id="SSF52949">
    <property type="entry name" value="Macro domain-like"/>
    <property type="match status" value="1"/>
</dbReference>
<dbReference type="PANTHER" id="PTHR11963:SF23">
    <property type="entry name" value="CYTOSOL AMINOPEPTIDASE"/>
    <property type="match status" value="1"/>
</dbReference>
<dbReference type="InterPro" id="IPR043472">
    <property type="entry name" value="Macro_dom-like"/>
</dbReference>
<organism evidence="10 11">
    <name type="scientific">Alkalidesulfovibrio alkalitolerans DSM 16529</name>
    <dbReference type="NCBI Taxonomy" id="1121439"/>
    <lineage>
        <taxon>Bacteria</taxon>
        <taxon>Pseudomonadati</taxon>
        <taxon>Thermodesulfobacteriota</taxon>
        <taxon>Desulfovibrionia</taxon>
        <taxon>Desulfovibrionales</taxon>
        <taxon>Desulfovibrionaceae</taxon>
        <taxon>Alkalidesulfovibrio</taxon>
    </lineage>
</organism>
<gene>
    <name evidence="8" type="primary">pepA</name>
    <name evidence="10" type="ORF">dsat_0382</name>
</gene>
<feature type="domain" description="Cytosol aminopeptidase" evidence="9">
    <location>
        <begin position="341"/>
        <end position="348"/>
    </location>
</feature>
<dbReference type="Pfam" id="PF02789">
    <property type="entry name" value="Peptidase_M17_N"/>
    <property type="match status" value="1"/>
</dbReference>
<feature type="active site" evidence="8">
    <location>
        <position position="270"/>
    </location>
</feature>
<dbReference type="AlphaFoldDB" id="S7T8L7"/>
<dbReference type="Gene3D" id="3.40.630.10">
    <property type="entry name" value="Zn peptidases"/>
    <property type="match status" value="1"/>
</dbReference>
<evidence type="ECO:0000256" key="6">
    <source>
        <dbReference type="ARBA" id="ARBA00022801"/>
    </source>
</evidence>
<evidence type="ECO:0000313" key="11">
    <source>
        <dbReference type="Proteomes" id="UP000014975"/>
    </source>
</evidence>
<dbReference type="OrthoDB" id="9809354at2"/>
<feature type="binding site" evidence="8">
    <location>
        <position position="345"/>
    </location>
    <ligand>
        <name>Mn(2+)</name>
        <dbReference type="ChEBI" id="CHEBI:29035"/>
        <label>1</label>
    </ligand>
</feature>
<dbReference type="SUPFAM" id="SSF53187">
    <property type="entry name" value="Zn-dependent exopeptidases"/>
    <property type="match status" value="1"/>
</dbReference>
<dbReference type="NCBIfam" id="NF002074">
    <property type="entry name" value="PRK00913.1-4"/>
    <property type="match status" value="1"/>
</dbReference>
<dbReference type="GO" id="GO:0030145">
    <property type="term" value="F:manganese ion binding"/>
    <property type="evidence" value="ECO:0007669"/>
    <property type="project" value="UniProtKB-UniRule"/>
</dbReference>
<evidence type="ECO:0000256" key="1">
    <source>
        <dbReference type="ARBA" id="ARBA00000135"/>
    </source>
</evidence>
<comment type="function">
    <text evidence="8">Presumably involved in the processing and regular turnover of intracellular proteins. Catalyzes the removal of unsubstituted N-terminal amino acids from various peptides.</text>
</comment>
<dbReference type="PRINTS" id="PR00481">
    <property type="entry name" value="LAMNOPPTDASE"/>
</dbReference>
<keyword evidence="5 8" id="KW-0645">Protease</keyword>
<comment type="catalytic activity">
    <reaction evidence="1 8">
        <text>Release of an N-terminal amino acid, Xaa-|-Yaa-, in which Xaa is preferably Leu, but may be other amino acids including Pro although not Arg or Lys, and Yaa may be Pro. Amino acid amides and methyl esters are also readily hydrolyzed, but rates on arylamides are exceedingly low.</text>
        <dbReference type="EC" id="3.4.11.1"/>
    </reaction>
</comment>
<dbReference type="EC" id="3.4.11.10" evidence="8"/>
<keyword evidence="11" id="KW-1185">Reference proteome</keyword>
<dbReference type="Proteomes" id="UP000014975">
    <property type="component" value="Unassembled WGS sequence"/>
</dbReference>
<evidence type="ECO:0000313" key="10">
    <source>
        <dbReference type="EMBL" id="EPR32941.1"/>
    </source>
</evidence>
<accession>S7T8L7</accession>
<reference evidence="10 11" key="1">
    <citation type="journal article" date="2013" name="Genome Announc.">
        <title>Draft genome sequences for three mercury-methylating, sulfate-reducing bacteria.</title>
        <authorList>
            <person name="Brown S.D."/>
            <person name="Hurt R.A.Jr."/>
            <person name="Gilmour C.C."/>
            <person name="Elias D.A."/>
        </authorList>
    </citation>
    <scope>NUCLEOTIDE SEQUENCE [LARGE SCALE GENOMIC DNA]</scope>
    <source>
        <strain evidence="10 11">DSM 16529</strain>
    </source>
</reference>
<evidence type="ECO:0000256" key="2">
    <source>
        <dbReference type="ARBA" id="ARBA00000967"/>
    </source>
</evidence>
<protein>
    <recommendedName>
        <fullName evidence="8">Probable cytosol aminopeptidase</fullName>
        <ecNumber evidence="8">3.4.11.1</ecNumber>
    </recommendedName>
    <alternativeName>
        <fullName evidence="8">Leucine aminopeptidase</fullName>
        <shortName evidence="8">LAP</shortName>
        <ecNumber evidence="8">3.4.11.10</ecNumber>
    </alternativeName>
    <alternativeName>
        <fullName evidence="8">Leucyl aminopeptidase</fullName>
    </alternativeName>
</protein>
<dbReference type="PATRIC" id="fig|1121439.3.peg.1730"/>
<feature type="binding site" evidence="8">
    <location>
        <position position="343"/>
    </location>
    <ligand>
        <name>Mn(2+)</name>
        <dbReference type="ChEBI" id="CHEBI:29035"/>
        <label>1</label>
    </ligand>
</feature>
<comment type="catalytic activity">
    <reaction evidence="2 8">
        <text>Release of an N-terminal amino acid, preferentially leucine, but not glutamic or aspartic acids.</text>
        <dbReference type="EC" id="3.4.11.10"/>
    </reaction>
</comment>
<dbReference type="PANTHER" id="PTHR11963">
    <property type="entry name" value="LEUCINE AMINOPEPTIDASE-RELATED"/>
    <property type="match status" value="1"/>
</dbReference>
<sequence length="493" mass="51407">MNIALADTSALTTAETLMLPLFADRPAPLPSPFEALAQTPGLSEASAKFKETGLFYTLPGAPCRRLLTVGMGDAADFSLDKLSRALAVAARVARDRLCERAGVLLAGLPEIESASAPRIVREATVALCLGLYAFKLLKTTDEAPADPKEFLLLPDENASREKLSAALALGLAEAEGVCLARDLVNRPSNHASPAIVAETARELAARHGFSCRVHGRQEIEAMGMGAFAAVAQGSRAEPAFIVLDTDPDGGKPLVLIGKGVTFDTGGISLKPAAKMEEMKSDMAGAAAVLGCLETLGRLGGGRGERRVIGLLPCTDNMPDGGSVKPGDVVESLAGLTVEIVNTDAEGRLLLADALAFAARLSPATVIDAATLTGACRIALGVHYAGVFSPSDELAERIRVTGADVGDRFWRLPLDELFAEELKSDTADLKNVGRREGGAITAAMFLKRFVPEGASWAHLDIAPTSFVDAASDLWPKGATGFGVRTLAALARGQG</sequence>
<keyword evidence="7 8" id="KW-0464">Manganese</keyword>
<dbReference type="RefSeq" id="WP_020887076.1">
    <property type="nucleotide sequence ID" value="NZ_ATHI01000026.1"/>
</dbReference>
<dbReference type="InterPro" id="IPR023042">
    <property type="entry name" value="Peptidase_M17_leu_NH2_pept"/>
</dbReference>
<dbReference type="Gene3D" id="3.40.220.10">
    <property type="entry name" value="Leucine Aminopeptidase, subunit E, domain 1"/>
    <property type="match status" value="1"/>
</dbReference>
<keyword evidence="8" id="KW-0479">Metal-binding</keyword>
<dbReference type="GO" id="GO:0070006">
    <property type="term" value="F:metalloaminopeptidase activity"/>
    <property type="evidence" value="ECO:0007669"/>
    <property type="project" value="InterPro"/>
</dbReference>
<evidence type="ECO:0000256" key="7">
    <source>
        <dbReference type="ARBA" id="ARBA00023211"/>
    </source>
</evidence>
<dbReference type="EMBL" id="ATHI01000026">
    <property type="protein sequence ID" value="EPR32941.1"/>
    <property type="molecule type" value="Genomic_DNA"/>
</dbReference>
<feature type="binding site" evidence="8">
    <location>
        <position position="345"/>
    </location>
    <ligand>
        <name>Mn(2+)</name>
        <dbReference type="ChEBI" id="CHEBI:29035"/>
        <label>2</label>
    </ligand>
</feature>
<dbReference type="GO" id="GO:0005737">
    <property type="term" value="C:cytoplasm"/>
    <property type="evidence" value="ECO:0007669"/>
    <property type="project" value="UniProtKB-SubCell"/>
</dbReference>
<dbReference type="EC" id="3.4.11.1" evidence="8"/>
<name>S7T8L7_9BACT</name>
<feature type="binding site" evidence="8">
    <location>
        <position position="263"/>
    </location>
    <ligand>
        <name>Mn(2+)</name>
        <dbReference type="ChEBI" id="CHEBI:29035"/>
        <label>2</label>
    </ligand>
</feature>
<evidence type="ECO:0000256" key="4">
    <source>
        <dbReference type="ARBA" id="ARBA00022438"/>
    </source>
</evidence>
<comment type="subcellular location">
    <subcellularLocation>
        <location evidence="8">Cytoplasm</location>
    </subcellularLocation>
</comment>
<evidence type="ECO:0000256" key="8">
    <source>
        <dbReference type="HAMAP-Rule" id="MF_00181"/>
    </source>
</evidence>
<evidence type="ECO:0000256" key="3">
    <source>
        <dbReference type="ARBA" id="ARBA00009528"/>
    </source>
</evidence>
<feature type="binding site" evidence="8">
    <location>
        <position position="263"/>
    </location>
    <ligand>
        <name>Mn(2+)</name>
        <dbReference type="ChEBI" id="CHEBI:29035"/>
        <label>1</label>
    </ligand>
</feature>
<dbReference type="STRING" id="1121439.dsat_0382"/>
<proteinExistence type="inferred from homology"/>